<feature type="region of interest" description="Disordered" evidence="1">
    <location>
        <begin position="487"/>
        <end position="513"/>
    </location>
</feature>
<organism evidence="2 3">
    <name type="scientific">Hebeloma cylindrosporum</name>
    <dbReference type="NCBI Taxonomy" id="76867"/>
    <lineage>
        <taxon>Eukaryota</taxon>
        <taxon>Fungi</taxon>
        <taxon>Dikarya</taxon>
        <taxon>Basidiomycota</taxon>
        <taxon>Agaricomycotina</taxon>
        <taxon>Agaricomycetes</taxon>
        <taxon>Agaricomycetidae</taxon>
        <taxon>Agaricales</taxon>
        <taxon>Agaricineae</taxon>
        <taxon>Hymenogastraceae</taxon>
        <taxon>Hebeloma</taxon>
    </lineage>
</organism>
<gene>
    <name evidence="2" type="ORF">M413DRAFT_442037</name>
</gene>
<evidence type="ECO:0000256" key="1">
    <source>
        <dbReference type="SAM" id="MobiDB-lite"/>
    </source>
</evidence>
<feature type="compositionally biased region" description="Polar residues" evidence="1">
    <location>
        <begin position="400"/>
        <end position="412"/>
    </location>
</feature>
<evidence type="ECO:0000313" key="2">
    <source>
        <dbReference type="EMBL" id="KIM45367.1"/>
    </source>
</evidence>
<keyword evidence="3" id="KW-1185">Reference proteome</keyword>
<protein>
    <submittedName>
        <fullName evidence="2">Uncharacterized protein</fullName>
    </submittedName>
</protein>
<name>A0A0C2YWJ1_HEBCY</name>
<dbReference type="HOGENOM" id="CLU_384500_0_0_1"/>
<evidence type="ECO:0000313" key="3">
    <source>
        <dbReference type="Proteomes" id="UP000053424"/>
    </source>
</evidence>
<dbReference type="Proteomes" id="UP000053424">
    <property type="component" value="Unassembled WGS sequence"/>
</dbReference>
<reference evidence="2 3" key="1">
    <citation type="submission" date="2014-04" db="EMBL/GenBank/DDBJ databases">
        <authorList>
            <consortium name="DOE Joint Genome Institute"/>
            <person name="Kuo A."/>
            <person name="Gay G."/>
            <person name="Dore J."/>
            <person name="Kohler A."/>
            <person name="Nagy L.G."/>
            <person name="Floudas D."/>
            <person name="Copeland A."/>
            <person name="Barry K.W."/>
            <person name="Cichocki N."/>
            <person name="Veneault-Fourrey C."/>
            <person name="LaButti K."/>
            <person name="Lindquist E.A."/>
            <person name="Lipzen A."/>
            <person name="Lundell T."/>
            <person name="Morin E."/>
            <person name="Murat C."/>
            <person name="Sun H."/>
            <person name="Tunlid A."/>
            <person name="Henrissat B."/>
            <person name="Grigoriev I.V."/>
            <person name="Hibbett D.S."/>
            <person name="Martin F."/>
            <person name="Nordberg H.P."/>
            <person name="Cantor M.N."/>
            <person name="Hua S.X."/>
        </authorList>
    </citation>
    <scope>NUCLEOTIDE SEQUENCE [LARGE SCALE GENOMIC DNA]</scope>
    <source>
        <strain evidence="3">h7</strain>
    </source>
</reference>
<feature type="compositionally biased region" description="Polar residues" evidence="1">
    <location>
        <begin position="445"/>
        <end position="456"/>
    </location>
</feature>
<reference evidence="3" key="2">
    <citation type="submission" date="2015-01" db="EMBL/GenBank/DDBJ databases">
        <title>Evolutionary Origins and Diversification of the Mycorrhizal Mutualists.</title>
        <authorList>
            <consortium name="DOE Joint Genome Institute"/>
            <consortium name="Mycorrhizal Genomics Consortium"/>
            <person name="Kohler A."/>
            <person name="Kuo A."/>
            <person name="Nagy L.G."/>
            <person name="Floudas D."/>
            <person name="Copeland A."/>
            <person name="Barry K.W."/>
            <person name="Cichocki N."/>
            <person name="Veneault-Fourrey C."/>
            <person name="LaButti K."/>
            <person name="Lindquist E.A."/>
            <person name="Lipzen A."/>
            <person name="Lundell T."/>
            <person name="Morin E."/>
            <person name="Murat C."/>
            <person name="Riley R."/>
            <person name="Ohm R."/>
            <person name="Sun H."/>
            <person name="Tunlid A."/>
            <person name="Henrissat B."/>
            <person name="Grigoriev I.V."/>
            <person name="Hibbett D.S."/>
            <person name="Martin F."/>
        </authorList>
    </citation>
    <scope>NUCLEOTIDE SEQUENCE [LARGE SCALE GENOMIC DNA]</scope>
    <source>
        <strain evidence="3">h7</strain>
    </source>
</reference>
<dbReference type="AlphaFoldDB" id="A0A0C2YWJ1"/>
<feature type="region of interest" description="Disordered" evidence="1">
    <location>
        <begin position="383"/>
        <end position="473"/>
    </location>
</feature>
<dbReference type="OrthoDB" id="2337158at2759"/>
<accession>A0A0C2YWJ1</accession>
<dbReference type="EMBL" id="KN831772">
    <property type="protein sequence ID" value="KIM45367.1"/>
    <property type="molecule type" value="Genomic_DNA"/>
</dbReference>
<feature type="compositionally biased region" description="Polar residues" evidence="1">
    <location>
        <begin position="487"/>
        <end position="497"/>
    </location>
</feature>
<sequence>MNEITATAGGVPEMGKYLRQIVDNSLEEGQFESAIAMLEQLRSPDHKPSVIHILHLLFISLHSTAHECRLDDTGADPTYDRATLLLQSPRKIIKQTKSALVLSPTAIISAQRLLFSFISTNSPSEFGAALPQYPEDSQRRVGCAGVQFEIEYVDSPIYNQAQALRSAKSCWEIMREGYVSKTMQTFGTPKARGKTKQGGLRSRSSGLAKDVSFEWGGEDGIEQEIKVVGEDSWFFLEWLVALFEKDAEKTESLGQKKHSPLLLRQLPPPPAASLTRWDASEPLRVVFYAFQQTDERRQRVGIRLLNLLIDTTQSSHLNLISFASAALAHLASSANTSANDASSPLSMSHPPDPLTNLFTHLPSTPAALSFKVAVCKKILQENDASTSGVHPSPIPGGNANGTSSSANLNGTNVPEPRRPRAQPRAIPLSRQTTAADISAAPPTNPASGSLASIQANTPNTTTTAPGPTPRPKLVLPNFSEVARLVQAQPSSSFSTTPPMRRNRGQSNRASPTPQTPWMIPAVLLRVKYELLLACAMISIQMADAASGFVDPRTPAESETEWSMAKKDGRLEALLRGVFDGQSDVDEGGGDKSFYAEIIRAVVGIPLSTLNA</sequence>
<proteinExistence type="predicted"/>